<proteinExistence type="predicted"/>
<evidence type="ECO:0000313" key="2">
    <source>
        <dbReference type="Proteomes" id="UP000065807"/>
    </source>
</evidence>
<organism evidence="1 2">
    <name type="scientific">Limnochorda pilosa</name>
    <dbReference type="NCBI Taxonomy" id="1555112"/>
    <lineage>
        <taxon>Bacteria</taxon>
        <taxon>Bacillati</taxon>
        <taxon>Bacillota</taxon>
        <taxon>Limnochordia</taxon>
        <taxon>Limnochordales</taxon>
        <taxon>Limnochordaceae</taxon>
        <taxon>Limnochorda</taxon>
    </lineage>
</organism>
<keyword evidence="2" id="KW-1185">Reference proteome</keyword>
<dbReference type="AlphaFoldDB" id="A0A0K2SMM3"/>
<dbReference type="KEGG" id="lpil:LIP_2233"/>
<reference evidence="2" key="1">
    <citation type="submission" date="2015-07" db="EMBL/GenBank/DDBJ databases">
        <title>Complete genome sequence and phylogenetic analysis of Limnochorda pilosa.</title>
        <authorList>
            <person name="Watanabe M."/>
            <person name="Kojima H."/>
            <person name="Fukui M."/>
        </authorList>
    </citation>
    <scope>NUCLEOTIDE SEQUENCE [LARGE SCALE GENOMIC DNA]</scope>
    <source>
        <strain evidence="2">HC45</strain>
    </source>
</reference>
<dbReference type="RefSeq" id="WP_068137869.1">
    <property type="nucleotide sequence ID" value="NZ_AP014924.1"/>
</dbReference>
<dbReference type="InterPro" id="IPR019994">
    <property type="entry name" value="Lipid-A-disac_synthase-rel_put"/>
</dbReference>
<dbReference type="NCBIfam" id="TIGR03492">
    <property type="entry name" value="lipid-A-disaccharide synthase-related protein"/>
    <property type="match status" value="1"/>
</dbReference>
<protein>
    <recommendedName>
        <fullName evidence="3">Lipid-A-disaccharide synthase</fullName>
    </recommendedName>
</protein>
<reference evidence="2" key="2">
    <citation type="journal article" date="2016" name="Int. J. Syst. Evol. Microbiol.">
        <title>Complete genome sequence and cell structure of Limnochorda pilosa, a Gram-negative spore-former within the phylum Firmicutes.</title>
        <authorList>
            <person name="Watanabe M."/>
            <person name="Kojima H."/>
            <person name="Fukui M."/>
        </authorList>
    </citation>
    <scope>NUCLEOTIDE SEQUENCE [LARGE SCALE GENOMIC DNA]</scope>
    <source>
        <strain evidence="2">HC45</strain>
    </source>
</reference>
<gene>
    <name evidence="1" type="ORF">LIP_2233</name>
</gene>
<evidence type="ECO:0008006" key="3">
    <source>
        <dbReference type="Google" id="ProtNLM"/>
    </source>
</evidence>
<evidence type="ECO:0000313" key="1">
    <source>
        <dbReference type="EMBL" id="BAS28074.1"/>
    </source>
</evidence>
<dbReference type="PANTHER" id="PTHR39517">
    <property type="entry name" value="SLL0192 PROTEIN"/>
    <property type="match status" value="1"/>
</dbReference>
<dbReference type="Proteomes" id="UP000065807">
    <property type="component" value="Chromosome"/>
</dbReference>
<dbReference type="PANTHER" id="PTHR39517:SF1">
    <property type="entry name" value="LIPID-A-DISACCHARIDE SYNTHASE"/>
    <property type="match status" value="1"/>
</dbReference>
<name>A0A0K2SMM3_LIMPI</name>
<accession>A0A0K2SMM3</accession>
<dbReference type="EMBL" id="AP014924">
    <property type="protein sequence ID" value="BAS28074.1"/>
    <property type="molecule type" value="Genomic_DNA"/>
</dbReference>
<sequence length="421" mass="44870">MRPRDPSKAVLFLSNGHGEDAIGAQIAQRVQALAGDRLRLLAFPLVGAGDSYRRAGIPVVGPQAELPSGGFAYLSLRNTLRDLLAGGAGLAVRQLRFARRHRHQWDAVVGVGDRVSLQLNHLILKKPMVWVAIAYSVRVVPPGKRFGNPRRWRPLRDPGIDAFVRDPDTQAALKEMGYRTEYVGNAMRDALAPNADTLRRVEAALGAAGWDGASPVVALLPGSRKDAFLNLPGQLEVLRTLHAETAGRVRGAVAWAPADPSGALAETLARAGWRLQATEPASDRWQGGSAEGVAIPVDPTSPGLAVPILRGAFAEILALCSAVIGQAGTAVEQAVGLGKPAVTFQGAGMQVTPRFLTVQERLLRGAIALAEPSPEEVAREALAILFDPERYRSMSEAGKRLMGPPGATDTIARRIVQRFAP</sequence>
<dbReference type="STRING" id="1555112.LIP_2233"/>
<dbReference type="SUPFAM" id="SSF53756">
    <property type="entry name" value="UDP-Glycosyltransferase/glycogen phosphorylase"/>
    <property type="match status" value="1"/>
</dbReference>
<dbReference type="OrthoDB" id="29253at2"/>
<dbReference type="PATRIC" id="fig|1555112.3.peg.2275"/>